<proteinExistence type="predicted"/>
<keyword evidence="2" id="KW-0443">Lipid metabolism</keyword>
<dbReference type="Gene3D" id="3.40.50.1820">
    <property type="entry name" value="alpha/beta hydrolase"/>
    <property type="match status" value="1"/>
</dbReference>
<reference evidence="4 5" key="1">
    <citation type="submission" date="2024-10" db="EMBL/GenBank/DDBJ databases">
        <title>The Natural Products Discovery Center: Release of the First 8490 Sequenced Strains for Exploring Actinobacteria Biosynthetic Diversity.</title>
        <authorList>
            <person name="Kalkreuter E."/>
            <person name="Kautsar S.A."/>
            <person name="Yang D."/>
            <person name="Bader C.D."/>
            <person name="Teijaro C.N."/>
            <person name="Fluegel L."/>
            <person name="Davis C.M."/>
            <person name="Simpson J.R."/>
            <person name="Lauterbach L."/>
            <person name="Steele A.D."/>
            <person name="Gui C."/>
            <person name="Meng S."/>
            <person name="Li G."/>
            <person name="Viehrig K."/>
            <person name="Ye F."/>
            <person name="Su P."/>
            <person name="Kiefer A.F."/>
            <person name="Nichols A."/>
            <person name="Cepeda A.J."/>
            <person name="Yan W."/>
            <person name="Fan B."/>
            <person name="Jiang Y."/>
            <person name="Adhikari A."/>
            <person name="Zheng C.-J."/>
            <person name="Schuster L."/>
            <person name="Cowan T.M."/>
            <person name="Smanski M.J."/>
            <person name="Chevrette M.G."/>
            <person name="De Carvalho L.P.S."/>
            <person name="Shen B."/>
        </authorList>
    </citation>
    <scope>NUCLEOTIDE SEQUENCE [LARGE SCALE GENOMIC DNA]</scope>
    <source>
        <strain evidence="4 5">NPDC020602</strain>
    </source>
</reference>
<dbReference type="Pfam" id="PF00561">
    <property type="entry name" value="Abhydrolase_1"/>
    <property type="match status" value="1"/>
</dbReference>
<feature type="domain" description="AB hydrolase-1" evidence="3">
    <location>
        <begin position="43"/>
        <end position="191"/>
    </location>
</feature>
<organism evidence="4 5">
    <name type="scientific">Streptomyces litmocidini</name>
    <dbReference type="NCBI Taxonomy" id="67318"/>
    <lineage>
        <taxon>Bacteria</taxon>
        <taxon>Bacillati</taxon>
        <taxon>Actinomycetota</taxon>
        <taxon>Actinomycetes</taxon>
        <taxon>Kitasatosporales</taxon>
        <taxon>Streptomycetaceae</taxon>
        <taxon>Streptomyces</taxon>
    </lineage>
</organism>
<evidence type="ECO:0000259" key="3">
    <source>
        <dbReference type="Pfam" id="PF00561"/>
    </source>
</evidence>
<dbReference type="Proteomes" id="UP001611339">
    <property type="component" value="Unassembled WGS sequence"/>
</dbReference>
<dbReference type="SUPFAM" id="SSF53474">
    <property type="entry name" value="alpha/beta-Hydrolases"/>
    <property type="match status" value="1"/>
</dbReference>
<evidence type="ECO:0000256" key="1">
    <source>
        <dbReference type="ARBA" id="ARBA00022963"/>
    </source>
</evidence>
<keyword evidence="4" id="KW-0378">Hydrolase</keyword>
<evidence type="ECO:0000313" key="4">
    <source>
        <dbReference type="EMBL" id="MFI1715788.1"/>
    </source>
</evidence>
<keyword evidence="1" id="KW-0442">Lipid degradation</keyword>
<protein>
    <submittedName>
        <fullName evidence="4">Alpha/beta hydrolase</fullName>
    </submittedName>
</protein>
<evidence type="ECO:0000256" key="2">
    <source>
        <dbReference type="ARBA" id="ARBA00023098"/>
    </source>
</evidence>
<gene>
    <name evidence="4" type="ORF">ACH407_19720</name>
</gene>
<name>A0ABW7U806_9ACTN</name>
<dbReference type="InterPro" id="IPR029058">
    <property type="entry name" value="AB_hydrolase_fold"/>
</dbReference>
<sequence>MAKVITTDHWVWHTSTVPANKGEEVELFVRERNGTPPGQKRKPVLMLHGRSVPVLPGFDLRYKDYSWAGALAQAGYDVFMMDLQGSGLSARPEMGDPRNVNPTQQNLLTPRPPGFTPGPPNYPYQLNDSYSDRDELNTVVKFVLDLCQADKVAFVGWSAAAFWMGPYAVQNPGKVESLFLLAPIFPAKGTSDPPASLPVPGFPTNLSTKGGLSSPGGWGGELHCEGQREDGIVDVVWDALLKSDPVGSVWGGIDGLSRFRSFARWGWNETTAKQGGVLGGSVPVLIVYGEHDRQANTKPPNPNPELNFSVPALYDSIAGTHKLMVKLACAGHSVLWEIQHGNVHELSKHWLKQLKVDGKTQGVFDMDVDGNLSPAP</sequence>
<dbReference type="GO" id="GO:0016787">
    <property type="term" value="F:hydrolase activity"/>
    <property type="evidence" value="ECO:0007669"/>
    <property type="project" value="UniProtKB-KW"/>
</dbReference>
<keyword evidence="5" id="KW-1185">Reference proteome</keyword>
<comment type="caution">
    <text evidence="4">The sequence shown here is derived from an EMBL/GenBank/DDBJ whole genome shotgun (WGS) entry which is preliminary data.</text>
</comment>
<dbReference type="EMBL" id="JBIRUI010000008">
    <property type="protein sequence ID" value="MFI1715788.1"/>
    <property type="molecule type" value="Genomic_DNA"/>
</dbReference>
<evidence type="ECO:0000313" key="5">
    <source>
        <dbReference type="Proteomes" id="UP001611339"/>
    </source>
</evidence>
<dbReference type="RefSeq" id="WP_398710515.1">
    <property type="nucleotide sequence ID" value="NZ_JBIRUI010000008.1"/>
</dbReference>
<dbReference type="InterPro" id="IPR000073">
    <property type="entry name" value="AB_hydrolase_1"/>
</dbReference>
<dbReference type="PANTHER" id="PTHR11005">
    <property type="entry name" value="LYSOSOMAL ACID LIPASE-RELATED"/>
    <property type="match status" value="1"/>
</dbReference>
<accession>A0ABW7U806</accession>